<proteinExistence type="inferred from homology"/>
<dbReference type="PANTHER" id="PTHR45768">
    <property type="entry name" value="E3 UBIQUITIN-PROTEIN LIGASE RNF13-LIKE"/>
    <property type="match status" value="1"/>
</dbReference>
<keyword evidence="6 12" id="KW-0863">Zinc-finger</keyword>
<keyword evidence="7" id="KW-0833">Ubl conjugation pathway</keyword>
<evidence type="ECO:0000256" key="7">
    <source>
        <dbReference type="ARBA" id="ARBA00022786"/>
    </source>
</evidence>
<dbReference type="InterPro" id="IPR001841">
    <property type="entry name" value="Znf_RING"/>
</dbReference>
<keyword evidence="10" id="KW-0472">Membrane</keyword>
<keyword evidence="4" id="KW-0812">Transmembrane</keyword>
<keyword evidence="8" id="KW-0862">Zinc</keyword>
<feature type="domain" description="RING-type" evidence="13">
    <location>
        <begin position="34"/>
        <end position="76"/>
    </location>
</feature>
<sequence length="88" mass="9979">MENGLSNMELERISVSFFSCESTMTTTMMEDLECAICLENMEIGDQYRVLPICGHWFHDHCIVTWLTKSRTCPLCRASAVAIAIDDIV</sequence>
<dbReference type="CDD" id="cd16454">
    <property type="entry name" value="RING-H2_PA-TM-RING"/>
    <property type="match status" value="1"/>
</dbReference>
<evidence type="ECO:0000256" key="9">
    <source>
        <dbReference type="ARBA" id="ARBA00022989"/>
    </source>
</evidence>
<evidence type="ECO:0000256" key="5">
    <source>
        <dbReference type="ARBA" id="ARBA00022723"/>
    </source>
</evidence>
<dbReference type="AlphaFoldDB" id="A0AAV9ABB8"/>
<evidence type="ECO:0000256" key="8">
    <source>
        <dbReference type="ARBA" id="ARBA00022833"/>
    </source>
</evidence>
<evidence type="ECO:0000256" key="6">
    <source>
        <dbReference type="ARBA" id="ARBA00022771"/>
    </source>
</evidence>
<comment type="pathway">
    <text evidence="2">Protein modification; protein ubiquitination.</text>
</comment>
<dbReference type="PANTHER" id="PTHR45768:SF61">
    <property type="entry name" value="RING-H2 FINGER PROTEIN ATL18"/>
    <property type="match status" value="1"/>
</dbReference>
<reference evidence="14" key="2">
    <citation type="submission" date="2023-06" db="EMBL/GenBank/DDBJ databases">
        <authorList>
            <person name="Ma L."/>
            <person name="Liu K.-W."/>
            <person name="Li Z."/>
            <person name="Hsiao Y.-Y."/>
            <person name="Qi Y."/>
            <person name="Fu T."/>
            <person name="Tang G."/>
            <person name="Zhang D."/>
            <person name="Sun W.-H."/>
            <person name="Liu D.-K."/>
            <person name="Li Y."/>
            <person name="Chen G.-Z."/>
            <person name="Liu X.-D."/>
            <person name="Liao X.-Y."/>
            <person name="Jiang Y.-T."/>
            <person name="Yu X."/>
            <person name="Hao Y."/>
            <person name="Huang J."/>
            <person name="Zhao X.-W."/>
            <person name="Ke S."/>
            <person name="Chen Y.-Y."/>
            <person name="Wu W.-L."/>
            <person name="Hsu J.-L."/>
            <person name="Lin Y.-F."/>
            <person name="Huang M.-D."/>
            <person name="Li C.-Y."/>
            <person name="Huang L."/>
            <person name="Wang Z.-W."/>
            <person name="Zhao X."/>
            <person name="Zhong W.-Y."/>
            <person name="Peng D.-H."/>
            <person name="Ahmad S."/>
            <person name="Lan S."/>
            <person name="Zhang J.-S."/>
            <person name="Tsai W.-C."/>
            <person name="Van De Peer Y."/>
            <person name="Liu Z.-J."/>
        </authorList>
    </citation>
    <scope>NUCLEOTIDE SEQUENCE</scope>
    <source>
        <strain evidence="14">SCP</strain>
        <tissue evidence="14">Leaves</tissue>
    </source>
</reference>
<dbReference type="PROSITE" id="PS50089">
    <property type="entry name" value="ZF_RING_2"/>
    <property type="match status" value="1"/>
</dbReference>
<comment type="similarity">
    <text evidence="11">Belongs to the RING-type zinc finger family. ATL subfamily.</text>
</comment>
<accession>A0AAV9ABB8</accession>
<dbReference type="GO" id="GO:0016020">
    <property type="term" value="C:membrane"/>
    <property type="evidence" value="ECO:0007669"/>
    <property type="project" value="UniProtKB-SubCell"/>
</dbReference>
<comment type="caution">
    <text evidence="14">The sequence shown here is derived from an EMBL/GenBank/DDBJ whole genome shotgun (WGS) entry which is preliminary data.</text>
</comment>
<evidence type="ECO:0000256" key="11">
    <source>
        <dbReference type="ARBA" id="ARBA00024209"/>
    </source>
</evidence>
<comment type="subcellular location">
    <subcellularLocation>
        <location evidence="1">Membrane</location>
        <topology evidence="1">Single-pass membrane protein</topology>
    </subcellularLocation>
</comment>
<keyword evidence="15" id="KW-1185">Reference proteome</keyword>
<evidence type="ECO:0000256" key="4">
    <source>
        <dbReference type="ARBA" id="ARBA00022692"/>
    </source>
</evidence>
<organism evidence="14 15">
    <name type="scientific">Acorus gramineus</name>
    <name type="common">Dwarf sweet flag</name>
    <dbReference type="NCBI Taxonomy" id="55184"/>
    <lineage>
        <taxon>Eukaryota</taxon>
        <taxon>Viridiplantae</taxon>
        <taxon>Streptophyta</taxon>
        <taxon>Embryophyta</taxon>
        <taxon>Tracheophyta</taxon>
        <taxon>Spermatophyta</taxon>
        <taxon>Magnoliopsida</taxon>
        <taxon>Liliopsida</taxon>
        <taxon>Acoraceae</taxon>
        <taxon>Acorus</taxon>
    </lineage>
</organism>
<dbReference type="SUPFAM" id="SSF57850">
    <property type="entry name" value="RING/U-box"/>
    <property type="match status" value="1"/>
</dbReference>
<keyword evidence="5" id="KW-0479">Metal-binding</keyword>
<evidence type="ECO:0000256" key="2">
    <source>
        <dbReference type="ARBA" id="ARBA00004906"/>
    </source>
</evidence>
<name>A0AAV9ABB8_ACOGR</name>
<dbReference type="Proteomes" id="UP001179952">
    <property type="component" value="Unassembled WGS sequence"/>
</dbReference>
<dbReference type="Pfam" id="PF13639">
    <property type="entry name" value="zf-RING_2"/>
    <property type="match status" value="1"/>
</dbReference>
<evidence type="ECO:0000256" key="12">
    <source>
        <dbReference type="PROSITE-ProRule" id="PRU00175"/>
    </source>
</evidence>
<gene>
    <name evidence="14" type="ORF">QJS04_geneDACA001986</name>
</gene>
<evidence type="ECO:0000313" key="14">
    <source>
        <dbReference type="EMBL" id="KAK1261235.1"/>
    </source>
</evidence>
<dbReference type="GO" id="GO:0008270">
    <property type="term" value="F:zinc ion binding"/>
    <property type="evidence" value="ECO:0007669"/>
    <property type="project" value="UniProtKB-KW"/>
</dbReference>
<dbReference type="InterPro" id="IPR013083">
    <property type="entry name" value="Znf_RING/FYVE/PHD"/>
</dbReference>
<evidence type="ECO:0000256" key="10">
    <source>
        <dbReference type="ARBA" id="ARBA00023136"/>
    </source>
</evidence>
<dbReference type="SMART" id="SM00184">
    <property type="entry name" value="RING"/>
    <property type="match status" value="1"/>
</dbReference>
<keyword evidence="3" id="KW-0808">Transferase</keyword>
<evidence type="ECO:0000256" key="3">
    <source>
        <dbReference type="ARBA" id="ARBA00022679"/>
    </source>
</evidence>
<reference evidence="14" key="1">
    <citation type="journal article" date="2023" name="Nat. Commun.">
        <title>Diploid and tetraploid genomes of Acorus and the evolution of monocots.</title>
        <authorList>
            <person name="Ma L."/>
            <person name="Liu K.W."/>
            <person name="Li Z."/>
            <person name="Hsiao Y.Y."/>
            <person name="Qi Y."/>
            <person name="Fu T."/>
            <person name="Tang G.D."/>
            <person name="Zhang D."/>
            <person name="Sun W.H."/>
            <person name="Liu D.K."/>
            <person name="Li Y."/>
            <person name="Chen G.Z."/>
            <person name="Liu X.D."/>
            <person name="Liao X.Y."/>
            <person name="Jiang Y.T."/>
            <person name="Yu X."/>
            <person name="Hao Y."/>
            <person name="Huang J."/>
            <person name="Zhao X.W."/>
            <person name="Ke S."/>
            <person name="Chen Y.Y."/>
            <person name="Wu W.L."/>
            <person name="Hsu J.L."/>
            <person name="Lin Y.F."/>
            <person name="Huang M.D."/>
            <person name="Li C.Y."/>
            <person name="Huang L."/>
            <person name="Wang Z.W."/>
            <person name="Zhao X."/>
            <person name="Zhong W.Y."/>
            <person name="Peng D.H."/>
            <person name="Ahmad S."/>
            <person name="Lan S."/>
            <person name="Zhang J.S."/>
            <person name="Tsai W.C."/>
            <person name="Van de Peer Y."/>
            <person name="Liu Z.J."/>
        </authorList>
    </citation>
    <scope>NUCLEOTIDE SEQUENCE</scope>
    <source>
        <strain evidence="14">SCP</strain>
    </source>
</reference>
<keyword evidence="9" id="KW-1133">Transmembrane helix</keyword>
<dbReference type="GO" id="GO:0016740">
    <property type="term" value="F:transferase activity"/>
    <property type="evidence" value="ECO:0007669"/>
    <property type="project" value="UniProtKB-KW"/>
</dbReference>
<dbReference type="EMBL" id="JAUJYN010000011">
    <property type="protein sequence ID" value="KAK1261235.1"/>
    <property type="molecule type" value="Genomic_DNA"/>
</dbReference>
<protein>
    <submittedName>
        <fullName evidence="14">RING-H2 finger protein ATL48</fullName>
    </submittedName>
</protein>
<dbReference type="Gene3D" id="3.30.40.10">
    <property type="entry name" value="Zinc/RING finger domain, C3HC4 (zinc finger)"/>
    <property type="match status" value="1"/>
</dbReference>
<evidence type="ECO:0000259" key="13">
    <source>
        <dbReference type="PROSITE" id="PS50089"/>
    </source>
</evidence>
<evidence type="ECO:0000256" key="1">
    <source>
        <dbReference type="ARBA" id="ARBA00004167"/>
    </source>
</evidence>
<evidence type="ECO:0000313" key="15">
    <source>
        <dbReference type="Proteomes" id="UP001179952"/>
    </source>
</evidence>